<dbReference type="Gene3D" id="1.10.4100.10">
    <property type="entry name" value="2-methylcitrate dehydratase PrpD"/>
    <property type="match status" value="1"/>
</dbReference>
<dbReference type="AlphaFoldDB" id="A0A3S0W314"/>
<organism evidence="1 2">
    <name type="scientific">Peribacillus cavernae</name>
    <dbReference type="NCBI Taxonomy" id="1674310"/>
    <lineage>
        <taxon>Bacteria</taxon>
        <taxon>Bacillati</taxon>
        <taxon>Bacillota</taxon>
        <taxon>Bacilli</taxon>
        <taxon>Bacillales</taxon>
        <taxon>Bacillaceae</taxon>
        <taxon>Peribacillus</taxon>
    </lineage>
</organism>
<accession>A0A3S0W314</accession>
<evidence type="ECO:0000313" key="2">
    <source>
        <dbReference type="Proteomes" id="UP000267430"/>
    </source>
</evidence>
<gene>
    <name evidence="1" type="ORF">ELQ35_19805</name>
</gene>
<dbReference type="GO" id="GO:0016829">
    <property type="term" value="F:lyase activity"/>
    <property type="evidence" value="ECO:0007669"/>
    <property type="project" value="InterPro"/>
</dbReference>
<name>A0A3S0W314_9BACI</name>
<dbReference type="RefSeq" id="WP_126866909.1">
    <property type="nucleotide sequence ID" value="NZ_JAUSTX010000027.1"/>
</dbReference>
<reference evidence="1 2" key="1">
    <citation type="submission" date="2018-12" db="EMBL/GenBank/DDBJ databases">
        <title>Bacillus chawlae sp. nov., Bacillus glennii sp. nov., and Bacillus saganii sp. nov. Isolated from the Vehicle Assembly Building at Kennedy Space Center where the Viking Spacecraft were Assembled.</title>
        <authorList>
            <person name="Seuylemezian A."/>
            <person name="Vaishampayan P."/>
        </authorList>
    </citation>
    <scope>NUCLEOTIDE SEQUENCE [LARGE SCALE GENOMIC DNA]</scope>
    <source>
        <strain evidence="1 2">L5</strain>
    </source>
</reference>
<dbReference type="InterPro" id="IPR036148">
    <property type="entry name" value="MmgE/PrpD_sf"/>
</dbReference>
<dbReference type="InterPro" id="IPR042183">
    <property type="entry name" value="MmgE/PrpD_sf_1"/>
</dbReference>
<dbReference type="SUPFAM" id="SSF103378">
    <property type="entry name" value="2-methylcitrate dehydratase PrpD"/>
    <property type="match status" value="1"/>
</dbReference>
<sequence>MNVQQKTAKFVVENAEDLITDVVMKKAKTFFLDTIGAALAGHSDRIAAILMGLFRGSRTR</sequence>
<comment type="caution">
    <text evidence="1">The sequence shown here is derived from an EMBL/GenBank/DDBJ whole genome shotgun (WGS) entry which is preliminary data.</text>
</comment>
<proteinExistence type="predicted"/>
<protein>
    <submittedName>
        <fullName evidence="1">Uncharacterized protein</fullName>
    </submittedName>
</protein>
<keyword evidence="2" id="KW-1185">Reference proteome</keyword>
<evidence type="ECO:0000313" key="1">
    <source>
        <dbReference type="EMBL" id="RUQ25835.1"/>
    </source>
</evidence>
<dbReference type="EMBL" id="RYZZ01000038">
    <property type="protein sequence ID" value="RUQ25835.1"/>
    <property type="molecule type" value="Genomic_DNA"/>
</dbReference>
<dbReference type="Proteomes" id="UP000267430">
    <property type="component" value="Unassembled WGS sequence"/>
</dbReference>